<evidence type="ECO:0000313" key="3">
    <source>
        <dbReference type="EMBL" id="QDT38018.1"/>
    </source>
</evidence>
<dbReference type="KEGG" id="svp:Pan189_24020"/>
<dbReference type="Gene3D" id="1.25.10.10">
    <property type="entry name" value="Leucine-rich Repeat Variant"/>
    <property type="match status" value="1"/>
</dbReference>
<dbReference type="InterPro" id="IPR011989">
    <property type="entry name" value="ARM-like"/>
</dbReference>
<keyword evidence="4" id="KW-1185">Reference proteome</keyword>
<reference evidence="3 4" key="1">
    <citation type="submission" date="2019-02" db="EMBL/GenBank/DDBJ databases">
        <title>Deep-cultivation of Planctomycetes and their phenomic and genomic characterization uncovers novel biology.</title>
        <authorList>
            <person name="Wiegand S."/>
            <person name="Jogler M."/>
            <person name="Boedeker C."/>
            <person name="Pinto D."/>
            <person name="Vollmers J."/>
            <person name="Rivas-Marin E."/>
            <person name="Kohn T."/>
            <person name="Peeters S.H."/>
            <person name="Heuer A."/>
            <person name="Rast P."/>
            <person name="Oberbeckmann S."/>
            <person name="Bunk B."/>
            <person name="Jeske O."/>
            <person name="Meyerdierks A."/>
            <person name="Storesund J.E."/>
            <person name="Kallscheuer N."/>
            <person name="Luecker S."/>
            <person name="Lage O.M."/>
            <person name="Pohl T."/>
            <person name="Merkel B.J."/>
            <person name="Hornburger P."/>
            <person name="Mueller R.-W."/>
            <person name="Bruemmer F."/>
            <person name="Labrenz M."/>
            <person name="Spormann A.M."/>
            <person name="Op den Camp H."/>
            <person name="Overmann J."/>
            <person name="Amann R."/>
            <person name="Jetten M.S.M."/>
            <person name="Mascher T."/>
            <person name="Medema M.H."/>
            <person name="Devos D.P."/>
            <person name="Kaster A.-K."/>
            <person name="Ovreas L."/>
            <person name="Rohde M."/>
            <person name="Galperin M.Y."/>
            <person name="Jogler C."/>
        </authorList>
    </citation>
    <scope>NUCLEOTIDE SEQUENCE [LARGE SCALE GENOMIC DNA]</scope>
    <source>
        <strain evidence="3 4">Pan189</strain>
    </source>
</reference>
<feature type="chain" id="PRO_5021726008" description="Response regulatory domain-containing protein" evidence="2">
    <location>
        <begin position="27"/>
        <end position="740"/>
    </location>
</feature>
<dbReference type="AlphaFoldDB" id="A0A517R2D2"/>
<dbReference type="InterPro" id="IPR011006">
    <property type="entry name" value="CheY-like_superfamily"/>
</dbReference>
<evidence type="ECO:0000256" key="2">
    <source>
        <dbReference type="SAM" id="SignalP"/>
    </source>
</evidence>
<accession>A0A517R2D2</accession>
<protein>
    <recommendedName>
        <fullName evidence="5">Response regulatory domain-containing protein</fullName>
    </recommendedName>
</protein>
<proteinExistence type="predicted"/>
<gene>
    <name evidence="3" type="ORF">Pan189_24020</name>
</gene>
<evidence type="ECO:0000256" key="1">
    <source>
        <dbReference type="SAM" id="MobiDB-lite"/>
    </source>
</evidence>
<name>A0A517R2D2_9PLAN</name>
<organism evidence="3 4">
    <name type="scientific">Stratiformator vulcanicus</name>
    <dbReference type="NCBI Taxonomy" id="2527980"/>
    <lineage>
        <taxon>Bacteria</taxon>
        <taxon>Pseudomonadati</taxon>
        <taxon>Planctomycetota</taxon>
        <taxon>Planctomycetia</taxon>
        <taxon>Planctomycetales</taxon>
        <taxon>Planctomycetaceae</taxon>
        <taxon>Stratiformator</taxon>
    </lineage>
</organism>
<sequence length="740" mass="79140" precursor="true">MRRSARLTILALSFLLPASISSMASAQNTDPLPSGEALEESPLLTEPETPTALLDAVDLMTRLGRPRLAKAYLQQLLEADPDDDTLLKLRDENGPAVFAKLANNRDLAPYGGRLADRVTEAFRRRGSDPARINSFIDDLQKDPSVAGPAREILISGRETVVPALVARLANPRPGDDISDLVEILGRIGEPALGPLHAALTATDPNAAGRIVEAVRRIGSSKSVPYLSMIAFTPERAPGLKINARAAISDIVGKDGVVPRSAADASRLLIDAALQRFEQAGRAKSGAEDSIVWVWSDTARGVGAVAMSPARAASYDAVRFAEEAFRLTPESRQAMVVFLATSFSLKGRDTGLGKPMPTGPGTVFDIALSVGPQLNAEALDLALKFGDAYAATGALSVLSRNTRASDLDTTVGRSLLAALDSSSTRVRLGTAIAILKMDLDEPHPEAHRVVDILGRQLRTEEKTAVIVDPNPSRAATVAGMLNGMGYMTIVRSTGNGGFTAAAEQSSGDITLLNLNVSRPTLRTMLAAFRADSRTKAMPIIVYGPGELRNRVEAITSREERAEYLTYTDVAGAFLRQLRPVARELQEEPASPEERAEFRDAAAFWLARIALTGRQNAYPLQRAEPGLREALPDVKLAPNAAFALAAVPTPSAQGALVDALSSQQVPEVDEDISRSLVEHIKRFGVLVEGVREKALKDLIKNPPSREVGTILAPILGLENRDLDSNSEQLEQLLGQPLLPQGP</sequence>
<feature type="region of interest" description="Disordered" evidence="1">
    <location>
        <begin position="25"/>
        <end position="47"/>
    </location>
</feature>
<evidence type="ECO:0008006" key="5">
    <source>
        <dbReference type="Google" id="ProtNLM"/>
    </source>
</evidence>
<feature type="signal peptide" evidence="2">
    <location>
        <begin position="1"/>
        <end position="26"/>
    </location>
</feature>
<dbReference type="SUPFAM" id="SSF52172">
    <property type="entry name" value="CheY-like"/>
    <property type="match status" value="1"/>
</dbReference>
<dbReference type="EMBL" id="CP036268">
    <property type="protein sequence ID" value="QDT38018.1"/>
    <property type="molecule type" value="Genomic_DNA"/>
</dbReference>
<dbReference type="RefSeq" id="WP_145364082.1">
    <property type="nucleotide sequence ID" value="NZ_CP036268.1"/>
</dbReference>
<keyword evidence="2" id="KW-0732">Signal</keyword>
<dbReference type="Proteomes" id="UP000317318">
    <property type="component" value="Chromosome"/>
</dbReference>
<dbReference type="OrthoDB" id="253582at2"/>
<evidence type="ECO:0000313" key="4">
    <source>
        <dbReference type="Proteomes" id="UP000317318"/>
    </source>
</evidence>